<keyword evidence="2" id="KW-0812">Transmembrane</keyword>
<evidence type="ECO:0000256" key="2">
    <source>
        <dbReference type="SAM" id="Phobius"/>
    </source>
</evidence>
<dbReference type="InterPro" id="IPR050922">
    <property type="entry name" value="LytR/CpsA/Psr_CW_biosynth"/>
</dbReference>
<dbReference type="NCBIfam" id="TIGR00350">
    <property type="entry name" value="lytR_cpsA_psr"/>
    <property type="match status" value="1"/>
</dbReference>
<dbReference type="AlphaFoldDB" id="A0A1F5YJ60"/>
<keyword evidence="2" id="KW-1133">Transmembrane helix</keyword>
<dbReference type="Gene3D" id="3.40.630.190">
    <property type="entry name" value="LCP protein"/>
    <property type="match status" value="1"/>
</dbReference>
<accession>A0A1F5YJ60</accession>
<proteinExistence type="inferred from homology"/>
<feature type="domain" description="Cell envelope-related transcriptional attenuator" evidence="3">
    <location>
        <begin position="92"/>
        <end position="261"/>
    </location>
</feature>
<sequence>MYLLLKKLKRYFNKISYYIPKVIVITLIVVVFLIFVRIILPVYRYSSAQNITPQFIYNLMLDKEEIIKNTQGRTDIALLGISGGSHEGSDLTDSIIYISIDYHKKDAVILSIPRDLWIPGLKAKINSAYHYGEEKKQGGGLILVKSAISEVVGRQIHYSALIDFSGLKKIVDLIGGIDVEVEESFKDDKYPIEGRENDNCAGDPSLSCRYEKLHFEKGWQHMDGEMVLKYVRSRYSSSDEGTDFARSKRQQKVILSIKNKILQFPYYKNLTLLKNLFSALNKTVITDMNLAEKITLVKFFLSLNSNNMRHLSLETGNNTREQTAITKNYGFLVNPPLWKYDNVWMLEPRTGNFKEIQEYISCQISNTDCKISP</sequence>
<feature type="transmembrane region" description="Helical" evidence="2">
    <location>
        <begin position="21"/>
        <end position="43"/>
    </location>
</feature>
<gene>
    <name evidence="4" type="ORF">A2Y99_03475</name>
</gene>
<dbReference type="Proteomes" id="UP000178230">
    <property type="component" value="Unassembled WGS sequence"/>
</dbReference>
<comment type="caution">
    <text evidence="4">The sequence shown here is derived from an EMBL/GenBank/DDBJ whole genome shotgun (WGS) entry which is preliminary data.</text>
</comment>
<protein>
    <recommendedName>
        <fullName evidence="3">Cell envelope-related transcriptional attenuator domain-containing protein</fullName>
    </recommendedName>
</protein>
<dbReference type="PANTHER" id="PTHR33392">
    <property type="entry name" value="POLYISOPRENYL-TEICHOIC ACID--PEPTIDOGLYCAN TEICHOIC ACID TRANSFERASE TAGU"/>
    <property type="match status" value="1"/>
</dbReference>
<name>A0A1F5YJ60_9BACT</name>
<keyword evidence="2" id="KW-0472">Membrane</keyword>
<dbReference type="PANTHER" id="PTHR33392:SF6">
    <property type="entry name" value="POLYISOPRENYL-TEICHOIC ACID--PEPTIDOGLYCAN TEICHOIC ACID TRANSFERASE TAGU"/>
    <property type="match status" value="1"/>
</dbReference>
<evidence type="ECO:0000313" key="5">
    <source>
        <dbReference type="Proteomes" id="UP000178230"/>
    </source>
</evidence>
<evidence type="ECO:0000313" key="4">
    <source>
        <dbReference type="EMBL" id="OGG00238.1"/>
    </source>
</evidence>
<organism evidence="4 5">
    <name type="scientific">Candidatus Gottesmanbacteria bacterium RBG_13_37_7</name>
    <dbReference type="NCBI Taxonomy" id="1798369"/>
    <lineage>
        <taxon>Bacteria</taxon>
        <taxon>Candidatus Gottesmaniibacteriota</taxon>
    </lineage>
</organism>
<evidence type="ECO:0000259" key="3">
    <source>
        <dbReference type="Pfam" id="PF03816"/>
    </source>
</evidence>
<reference evidence="4 5" key="1">
    <citation type="journal article" date="2016" name="Nat. Commun.">
        <title>Thousands of microbial genomes shed light on interconnected biogeochemical processes in an aquifer system.</title>
        <authorList>
            <person name="Anantharaman K."/>
            <person name="Brown C.T."/>
            <person name="Hug L.A."/>
            <person name="Sharon I."/>
            <person name="Castelle C.J."/>
            <person name="Probst A.J."/>
            <person name="Thomas B.C."/>
            <person name="Singh A."/>
            <person name="Wilkins M.J."/>
            <person name="Karaoz U."/>
            <person name="Brodie E.L."/>
            <person name="Williams K.H."/>
            <person name="Hubbard S.S."/>
            <person name="Banfield J.F."/>
        </authorList>
    </citation>
    <scope>NUCLEOTIDE SEQUENCE [LARGE SCALE GENOMIC DNA]</scope>
</reference>
<dbReference type="InterPro" id="IPR004474">
    <property type="entry name" value="LytR_CpsA_psr"/>
</dbReference>
<comment type="similarity">
    <text evidence="1">Belongs to the LytR/CpsA/Psr (LCP) family.</text>
</comment>
<dbReference type="EMBL" id="MFIY01000018">
    <property type="protein sequence ID" value="OGG00238.1"/>
    <property type="molecule type" value="Genomic_DNA"/>
</dbReference>
<evidence type="ECO:0000256" key="1">
    <source>
        <dbReference type="ARBA" id="ARBA00006068"/>
    </source>
</evidence>
<dbReference type="Pfam" id="PF03816">
    <property type="entry name" value="LytR_cpsA_psr"/>
    <property type="match status" value="1"/>
</dbReference>